<reference evidence="1" key="1">
    <citation type="submission" date="2018-02" db="EMBL/GenBank/DDBJ databases">
        <title>Rhizophora mucronata_Transcriptome.</title>
        <authorList>
            <person name="Meera S.P."/>
            <person name="Sreeshan A."/>
            <person name="Augustine A."/>
        </authorList>
    </citation>
    <scope>NUCLEOTIDE SEQUENCE</scope>
    <source>
        <tissue evidence="1">Leaf</tissue>
    </source>
</reference>
<dbReference type="AlphaFoldDB" id="A0A2P2PLU1"/>
<dbReference type="EMBL" id="GGEC01075220">
    <property type="protein sequence ID" value="MBX55704.1"/>
    <property type="molecule type" value="Transcribed_RNA"/>
</dbReference>
<name>A0A2P2PLU1_RHIMU</name>
<protein>
    <submittedName>
        <fullName evidence="1">Uncharacterized protein</fullName>
    </submittedName>
</protein>
<sequence>MAVLHIQYQLAQYLEQLEVSNKGYKHACTMIQIRSKYSGKSWVVFRQVL</sequence>
<accession>A0A2P2PLU1</accession>
<evidence type="ECO:0000313" key="1">
    <source>
        <dbReference type="EMBL" id="MBX55704.1"/>
    </source>
</evidence>
<proteinExistence type="predicted"/>
<organism evidence="1">
    <name type="scientific">Rhizophora mucronata</name>
    <name type="common">Asiatic mangrove</name>
    <dbReference type="NCBI Taxonomy" id="61149"/>
    <lineage>
        <taxon>Eukaryota</taxon>
        <taxon>Viridiplantae</taxon>
        <taxon>Streptophyta</taxon>
        <taxon>Embryophyta</taxon>
        <taxon>Tracheophyta</taxon>
        <taxon>Spermatophyta</taxon>
        <taxon>Magnoliopsida</taxon>
        <taxon>eudicotyledons</taxon>
        <taxon>Gunneridae</taxon>
        <taxon>Pentapetalae</taxon>
        <taxon>rosids</taxon>
        <taxon>fabids</taxon>
        <taxon>Malpighiales</taxon>
        <taxon>Rhizophoraceae</taxon>
        <taxon>Rhizophora</taxon>
    </lineage>
</organism>